<evidence type="ECO:0000256" key="5">
    <source>
        <dbReference type="ARBA" id="ARBA00023136"/>
    </source>
</evidence>
<feature type="transmembrane region" description="Helical" evidence="6">
    <location>
        <begin position="127"/>
        <end position="145"/>
    </location>
</feature>
<dbReference type="SUPFAM" id="SSF103481">
    <property type="entry name" value="Multidrug resistance efflux transporter EmrE"/>
    <property type="match status" value="2"/>
</dbReference>
<dbReference type="PANTHER" id="PTHR42920:SF11">
    <property type="entry name" value="INNER MEMBRANE PROTEIN YTFF"/>
    <property type="match status" value="1"/>
</dbReference>
<dbReference type="GO" id="GO:0005886">
    <property type="term" value="C:plasma membrane"/>
    <property type="evidence" value="ECO:0007669"/>
    <property type="project" value="UniProtKB-SubCell"/>
</dbReference>
<keyword evidence="4 6" id="KW-1133">Transmembrane helix</keyword>
<feature type="transmembrane region" description="Helical" evidence="6">
    <location>
        <begin position="99"/>
        <end position="120"/>
    </location>
</feature>
<reference evidence="8 9" key="2">
    <citation type="journal article" date="2008" name="Int. J. Syst. Evol. Microbiol.">
        <title>Methanocella paludicola gen. nov., sp. nov., a methane-producing archaeon, the first isolate of the lineage 'Rice Cluster I', and proposal of the new archaeal order Methanocellales ord. nov.</title>
        <authorList>
            <person name="Sakai S."/>
            <person name="Imachi H."/>
            <person name="Hanada S."/>
            <person name="Ohashi A."/>
            <person name="Harada H."/>
            <person name="Kamagata Y."/>
        </authorList>
    </citation>
    <scope>NUCLEOTIDE SEQUENCE [LARGE SCALE GENOMIC DNA]</scope>
    <source>
        <strain evidence="9">DSM 17711 / JCM 13418 / NBRC 101707 / SANAE</strain>
    </source>
</reference>
<dbReference type="OrthoDB" id="78162at2157"/>
<dbReference type="eggNOG" id="arCOG00273">
    <property type="taxonomic scope" value="Archaea"/>
</dbReference>
<dbReference type="Proteomes" id="UP000001882">
    <property type="component" value="Chromosome"/>
</dbReference>
<dbReference type="InterPro" id="IPR000620">
    <property type="entry name" value="EamA_dom"/>
</dbReference>
<feature type="domain" description="EamA" evidence="7">
    <location>
        <begin position="7"/>
        <end position="143"/>
    </location>
</feature>
<dbReference type="EMBL" id="AP011532">
    <property type="protein sequence ID" value="BAI60343.1"/>
    <property type="molecule type" value="Genomic_DNA"/>
</dbReference>
<dbReference type="InterPro" id="IPR051258">
    <property type="entry name" value="Diverse_Substrate_Transporter"/>
</dbReference>
<dbReference type="PANTHER" id="PTHR42920">
    <property type="entry name" value="OS03G0707200 PROTEIN-RELATED"/>
    <property type="match status" value="1"/>
</dbReference>
<proteinExistence type="predicted"/>
<organism evidence="8 9">
    <name type="scientific">Methanocella paludicola (strain DSM 17711 / JCM 13418 / NBRC 101707 / SANAE)</name>
    <dbReference type="NCBI Taxonomy" id="304371"/>
    <lineage>
        <taxon>Archaea</taxon>
        <taxon>Methanobacteriati</taxon>
        <taxon>Methanobacteriota</taxon>
        <taxon>Stenosarchaea group</taxon>
        <taxon>Methanomicrobia</taxon>
        <taxon>Methanocellales</taxon>
        <taxon>Methanocellaceae</taxon>
        <taxon>Methanocella</taxon>
    </lineage>
</organism>
<feature type="transmembrane region" description="Helical" evidence="6">
    <location>
        <begin position="180"/>
        <end position="202"/>
    </location>
</feature>
<keyword evidence="2" id="KW-1003">Cell membrane</keyword>
<reference evidence="8 9" key="1">
    <citation type="journal article" date="2007" name="Appl. Environ. Microbiol.">
        <title>Isolation of key methanogens for global methane emission from rice paddy fields: a novel isolate affiliated with the clone cluster rice cluster I.</title>
        <authorList>
            <person name="Sakai S."/>
            <person name="Imachi H."/>
            <person name="Sekiguchi Y."/>
            <person name="Ohashi A."/>
            <person name="Harada H."/>
            <person name="Kamagata Y."/>
        </authorList>
    </citation>
    <scope>NUCLEOTIDE SEQUENCE [LARGE SCALE GENOMIC DNA]</scope>
    <source>
        <strain evidence="9">DSM 17711 / JCM 13418 / NBRC 101707 / SANAE</strain>
    </source>
</reference>
<keyword evidence="9" id="KW-1185">Reference proteome</keyword>
<accession>D1YV71</accession>
<dbReference type="KEGG" id="mpd:MCP_0271"/>
<feature type="transmembrane region" description="Helical" evidence="6">
    <location>
        <begin position="151"/>
        <end position="168"/>
    </location>
</feature>
<feature type="domain" description="EamA" evidence="7">
    <location>
        <begin position="153"/>
        <end position="284"/>
    </location>
</feature>
<feature type="transmembrane region" description="Helical" evidence="6">
    <location>
        <begin position="71"/>
        <end position="93"/>
    </location>
</feature>
<evidence type="ECO:0000256" key="6">
    <source>
        <dbReference type="SAM" id="Phobius"/>
    </source>
</evidence>
<protein>
    <recommendedName>
        <fullName evidence="7">EamA domain-containing protein</fullName>
    </recommendedName>
</protein>
<evidence type="ECO:0000256" key="4">
    <source>
        <dbReference type="ARBA" id="ARBA00022989"/>
    </source>
</evidence>
<keyword evidence="5 6" id="KW-0472">Membrane</keyword>
<evidence type="ECO:0000256" key="2">
    <source>
        <dbReference type="ARBA" id="ARBA00022475"/>
    </source>
</evidence>
<feature type="transmembrane region" description="Helical" evidence="6">
    <location>
        <begin position="267"/>
        <end position="284"/>
    </location>
</feature>
<gene>
    <name evidence="8" type="ordered locus">MCP_0271</name>
</gene>
<evidence type="ECO:0000313" key="9">
    <source>
        <dbReference type="Proteomes" id="UP000001882"/>
    </source>
</evidence>
<comment type="subcellular location">
    <subcellularLocation>
        <location evidence="1">Cell membrane</location>
        <topology evidence="1">Multi-pass membrane protein</topology>
    </subcellularLocation>
</comment>
<feature type="transmembrane region" description="Helical" evidence="6">
    <location>
        <begin position="208"/>
        <end position="232"/>
    </location>
</feature>
<dbReference type="GeneID" id="8682995"/>
<keyword evidence="3 6" id="KW-0812">Transmembrane</keyword>
<name>D1YV71_METPS</name>
<sequence>MARPYPELLAVLGAVLFGASAPLSKVLLGEVDPVLLAGLLYLGCGMGLLVFKFLLHVSGAPGGLPLGRNDVPWLAGAVLAGGVAAPIALMIGLQNAPAATASLLLNFECVATTVLAAFLFQEYIGRRIWLAVGLITAASAVLSFGNGQFGLSFGVLAIILACVLWGLDNNLTRNISSKDALSIGIVKGLVAGTFSLLLALVLGARLPALPVALAAMLLGSLSYGLSIALFILAMRHIGAARTSAWMGTAPFAGVIISFIIFRSVPGVTFLIALPLMVFGALLLFGEEHAHTHIHVHGTITHEHVHAHDGHEHGHEHSR</sequence>
<dbReference type="InParanoid" id="D1YV71"/>
<evidence type="ECO:0000256" key="3">
    <source>
        <dbReference type="ARBA" id="ARBA00022692"/>
    </source>
</evidence>
<dbReference type="InterPro" id="IPR037185">
    <property type="entry name" value="EmrE-like"/>
</dbReference>
<feature type="transmembrane region" description="Helical" evidence="6">
    <location>
        <begin position="244"/>
        <end position="261"/>
    </location>
</feature>
<dbReference type="Pfam" id="PF00892">
    <property type="entry name" value="EamA"/>
    <property type="match status" value="2"/>
</dbReference>
<evidence type="ECO:0000259" key="7">
    <source>
        <dbReference type="Pfam" id="PF00892"/>
    </source>
</evidence>
<dbReference type="RefSeq" id="WP_012899023.1">
    <property type="nucleotide sequence ID" value="NC_013665.1"/>
</dbReference>
<evidence type="ECO:0000313" key="8">
    <source>
        <dbReference type="EMBL" id="BAI60343.1"/>
    </source>
</evidence>
<feature type="transmembrane region" description="Helical" evidence="6">
    <location>
        <begin position="34"/>
        <end position="55"/>
    </location>
</feature>
<reference evidence="9" key="3">
    <citation type="journal article" date="2011" name="PLoS ONE">
        <title>Genome sequence of a mesophilic hydrogenotrophic methanogen Methanocella paludicola, the first cultivated representative of the order Methanocellales.</title>
        <authorList>
            <person name="Sakai S."/>
            <person name="Takaki Y."/>
            <person name="Shimamura S."/>
            <person name="Sekine M."/>
            <person name="Tajima T."/>
            <person name="Kosugi H."/>
            <person name="Ichikawa N."/>
            <person name="Tasumi E."/>
            <person name="Hiraki A.T."/>
            <person name="Shimizu A."/>
            <person name="Kato Y."/>
            <person name="Nishiko R."/>
            <person name="Mori K."/>
            <person name="Fujita N."/>
            <person name="Imachi H."/>
            <person name="Takai K."/>
        </authorList>
    </citation>
    <scope>NUCLEOTIDE SEQUENCE [LARGE SCALE GENOMIC DNA]</scope>
    <source>
        <strain evidence="9">DSM 17711 / JCM 13418 / NBRC 101707 / SANAE</strain>
    </source>
</reference>
<dbReference type="AlphaFoldDB" id="D1YV71"/>
<evidence type="ECO:0000256" key="1">
    <source>
        <dbReference type="ARBA" id="ARBA00004651"/>
    </source>
</evidence>